<keyword evidence="9" id="KW-0496">Mitochondrion</keyword>
<dbReference type="GO" id="GO:0005524">
    <property type="term" value="F:ATP binding"/>
    <property type="evidence" value="ECO:0007669"/>
    <property type="project" value="UniProtKB-KW"/>
</dbReference>
<dbReference type="SMART" id="SM00382">
    <property type="entry name" value="AAA"/>
    <property type="match status" value="1"/>
</dbReference>
<evidence type="ECO:0000256" key="12">
    <source>
        <dbReference type="RuleBase" id="RU003651"/>
    </source>
</evidence>
<dbReference type="AlphaFoldDB" id="A0A9N8QMT6"/>
<keyword evidence="17" id="KW-1185">Reference proteome</keyword>
<keyword evidence="3" id="KW-0812">Transmembrane</keyword>
<dbReference type="GO" id="GO:0005743">
    <property type="term" value="C:mitochondrial inner membrane"/>
    <property type="evidence" value="ECO:0007669"/>
    <property type="project" value="UniProtKB-SubCell"/>
</dbReference>
<feature type="compositionally biased region" description="Low complexity" evidence="13">
    <location>
        <begin position="496"/>
        <end position="514"/>
    </location>
</feature>
<dbReference type="SMART" id="SM01024">
    <property type="entry name" value="BCS1_N"/>
    <property type="match status" value="1"/>
</dbReference>
<dbReference type="SUPFAM" id="SSF52540">
    <property type="entry name" value="P-loop containing nucleoside triphosphate hydrolases"/>
    <property type="match status" value="1"/>
</dbReference>
<protein>
    <recommendedName>
        <fullName evidence="18">Mitochondrial chaperone BCS1</fullName>
    </recommendedName>
</protein>
<dbReference type="Proteomes" id="UP000836404">
    <property type="component" value="Unassembled WGS sequence"/>
</dbReference>
<dbReference type="PROSITE" id="PS00674">
    <property type="entry name" value="AAA"/>
    <property type="match status" value="1"/>
</dbReference>
<gene>
    <name evidence="16" type="ORF">JKILLFL_G2046</name>
</gene>
<feature type="domain" description="BCS1 N-terminal" evidence="15">
    <location>
        <begin position="67"/>
        <end position="272"/>
    </location>
</feature>
<dbReference type="InterPro" id="IPR003593">
    <property type="entry name" value="AAA+_ATPase"/>
</dbReference>
<dbReference type="CDD" id="cd19510">
    <property type="entry name" value="RecA-like_BCS1"/>
    <property type="match status" value="1"/>
</dbReference>
<evidence type="ECO:0000256" key="5">
    <source>
        <dbReference type="ARBA" id="ARBA00022792"/>
    </source>
</evidence>
<dbReference type="InterPro" id="IPR050747">
    <property type="entry name" value="Mitochondrial_chaperone_BCS1"/>
</dbReference>
<accession>A0A9N8QMT6</accession>
<dbReference type="GO" id="GO:0034551">
    <property type="term" value="P:mitochondrial respiratory chain complex III assembly"/>
    <property type="evidence" value="ECO:0007669"/>
    <property type="project" value="UniProtKB-ARBA"/>
</dbReference>
<keyword evidence="10" id="KW-0472">Membrane</keyword>
<dbReference type="PANTHER" id="PTHR23070">
    <property type="entry name" value="BCS1 AAA-TYPE ATPASE"/>
    <property type="match status" value="1"/>
</dbReference>
<feature type="domain" description="AAA+ ATPase" evidence="14">
    <location>
        <begin position="303"/>
        <end position="449"/>
    </location>
</feature>
<dbReference type="InterPro" id="IPR014851">
    <property type="entry name" value="BCS1_N"/>
</dbReference>
<keyword evidence="5" id="KW-0999">Mitochondrion inner membrane</keyword>
<evidence type="ECO:0000256" key="6">
    <source>
        <dbReference type="ARBA" id="ARBA00022801"/>
    </source>
</evidence>
<evidence type="ECO:0000259" key="15">
    <source>
        <dbReference type="SMART" id="SM01024"/>
    </source>
</evidence>
<dbReference type="Pfam" id="PF25426">
    <property type="entry name" value="AAA_lid_BCS1"/>
    <property type="match status" value="1"/>
</dbReference>
<evidence type="ECO:0000259" key="14">
    <source>
        <dbReference type="SMART" id="SM00382"/>
    </source>
</evidence>
<evidence type="ECO:0000256" key="2">
    <source>
        <dbReference type="ARBA" id="ARBA00007448"/>
    </source>
</evidence>
<proteinExistence type="inferred from homology"/>
<keyword evidence="6" id="KW-0378">Hydrolase</keyword>
<keyword evidence="4 12" id="KW-0547">Nucleotide-binding</keyword>
<dbReference type="InterPro" id="IPR003959">
    <property type="entry name" value="ATPase_AAA_core"/>
</dbReference>
<keyword evidence="7 12" id="KW-0067">ATP-binding</keyword>
<evidence type="ECO:0000256" key="7">
    <source>
        <dbReference type="ARBA" id="ARBA00022840"/>
    </source>
</evidence>
<evidence type="ECO:0000256" key="9">
    <source>
        <dbReference type="ARBA" id="ARBA00023128"/>
    </source>
</evidence>
<dbReference type="InterPro" id="IPR057495">
    <property type="entry name" value="AAA_lid_BCS1"/>
</dbReference>
<comment type="subcellular location">
    <subcellularLocation>
        <location evidence="1">Mitochondrion inner membrane</location>
        <topology evidence="1">Single-pass membrane protein</topology>
    </subcellularLocation>
</comment>
<organism evidence="16 17">
    <name type="scientific">Tilletia laevis</name>
    <dbReference type="NCBI Taxonomy" id="157183"/>
    <lineage>
        <taxon>Eukaryota</taxon>
        <taxon>Fungi</taxon>
        <taxon>Dikarya</taxon>
        <taxon>Basidiomycota</taxon>
        <taxon>Ustilaginomycotina</taxon>
        <taxon>Exobasidiomycetes</taxon>
        <taxon>Tilletiales</taxon>
        <taxon>Tilletiaceae</taxon>
        <taxon>Tilletia</taxon>
    </lineage>
</organism>
<evidence type="ECO:0000256" key="11">
    <source>
        <dbReference type="ARBA" id="ARBA00048778"/>
    </source>
</evidence>
<dbReference type="Pfam" id="PF00004">
    <property type="entry name" value="AAA"/>
    <property type="match status" value="1"/>
</dbReference>
<dbReference type="EMBL" id="CAJHJF010007341">
    <property type="protein sequence ID" value="CAD6962701.1"/>
    <property type="molecule type" value="Genomic_DNA"/>
</dbReference>
<evidence type="ECO:0000256" key="8">
    <source>
        <dbReference type="ARBA" id="ARBA00022989"/>
    </source>
</evidence>
<reference evidence="16 17" key="1">
    <citation type="submission" date="2020-10" db="EMBL/GenBank/DDBJ databases">
        <authorList>
            <person name="Sedaghatjoo S."/>
        </authorList>
    </citation>
    <scope>NUCLEOTIDE SEQUENCE [LARGE SCALE GENOMIC DNA]</scope>
    <source>
        <strain evidence="16 17">LLFL</strain>
    </source>
</reference>
<feature type="region of interest" description="Disordered" evidence="13">
    <location>
        <begin position="489"/>
        <end position="514"/>
    </location>
</feature>
<keyword evidence="8" id="KW-1133">Transmembrane helix</keyword>
<evidence type="ECO:0000256" key="4">
    <source>
        <dbReference type="ARBA" id="ARBA00022741"/>
    </source>
</evidence>
<evidence type="ECO:0008006" key="18">
    <source>
        <dbReference type="Google" id="ProtNLM"/>
    </source>
</evidence>
<dbReference type="GO" id="GO:0016887">
    <property type="term" value="F:ATP hydrolysis activity"/>
    <property type="evidence" value="ECO:0007669"/>
    <property type="project" value="InterPro"/>
</dbReference>
<dbReference type="FunFam" id="3.40.50.300:FF:000768">
    <property type="entry name" value="Probable mitochondrial chaperone bcs1"/>
    <property type="match status" value="1"/>
</dbReference>
<comment type="catalytic activity">
    <reaction evidence="11">
        <text>ATP + H2O = ADP + phosphate + H(+)</text>
        <dbReference type="Rhea" id="RHEA:13065"/>
        <dbReference type="ChEBI" id="CHEBI:15377"/>
        <dbReference type="ChEBI" id="CHEBI:15378"/>
        <dbReference type="ChEBI" id="CHEBI:30616"/>
        <dbReference type="ChEBI" id="CHEBI:43474"/>
        <dbReference type="ChEBI" id="CHEBI:456216"/>
    </reaction>
    <physiologicalReaction direction="left-to-right" evidence="11">
        <dbReference type="Rhea" id="RHEA:13066"/>
    </physiologicalReaction>
</comment>
<dbReference type="InterPro" id="IPR027417">
    <property type="entry name" value="P-loop_NTPase"/>
</dbReference>
<name>A0A9N8QMT6_9BASI</name>
<evidence type="ECO:0000256" key="3">
    <source>
        <dbReference type="ARBA" id="ARBA00022692"/>
    </source>
</evidence>
<sequence>MSREGGSEAANSPFDLLVGSSSAAKSNTSSATSSTDIASTSPPSNGSFFSRLLPADNPLFTGGLSLMIIGASLTLGRKGVITLAELAQRRLLVSLEIPSRDKAHPWFLSWMSAQAQGIAAAAAQKGRVGREPSRLREFFSRSHNVAIISHDLAVETTLRGPGRATQAAQMGDLIHSSDRMEQIRSLSAAASSPSTTTDARFSLVPGPGTHYFRYRGVWIRLHRERADRLLDVTTGAPWETIKLTTLYSARHLLPQLLAEARQPRRPRELESVVLRKGVKEELVKDVEVFMQRGSWYAERGIPYRRGYLLYGPPGSGKSSLITALAGFHNLNICLLSLSDRGLTDDKLLHLLANAPERSILILEDIDVAFASRDAAPISNNNGSQQGGSGSGPAATRTNITFSGLLNALDGVASSEERIVFMTTNYPERLDPALVRPGRVDRRFELGDADEEQVERMMGRFYGQGKAVDEGEGEMHKRFARLVMQESGRRRKAAGLDPATGLPSSSSSSGLDASSAGTSAVSALWNVGRGGVSMAEVQGWFIREPESAEEACEAWERECRARWGERY</sequence>
<comment type="similarity">
    <text evidence="2">Belongs to the AAA ATPase family. BCS1 subfamily.</text>
</comment>
<evidence type="ECO:0000313" key="17">
    <source>
        <dbReference type="Proteomes" id="UP000836404"/>
    </source>
</evidence>
<dbReference type="Pfam" id="PF08740">
    <property type="entry name" value="BCS1_N"/>
    <property type="match status" value="1"/>
</dbReference>
<evidence type="ECO:0000256" key="1">
    <source>
        <dbReference type="ARBA" id="ARBA00004434"/>
    </source>
</evidence>
<dbReference type="Gene3D" id="3.40.50.300">
    <property type="entry name" value="P-loop containing nucleotide triphosphate hydrolases"/>
    <property type="match status" value="1"/>
</dbReference>
<evidence type="ECO:0000256" key="10">
    <source>
        <dbReference type="ARBA" id="ARBA00023136"/>
    </source>
</evidence>
<evidence type="ECO:0000256" key="13">
    <source>
        <dbReference type="SAM" id="MobiDB-lite"/>
    </source>
</evidence>
<comment type="caution">
    <text evidence="16">The sequence shown here is derived from an EMBL/GenBank/DDBJ whole genome shotgun (WGS) entry which is preliminary data.</text>
</comment>
<evidence type="ECO:0000313" key="16">
    <source>
        <dbReference type="EMBL" id="CAD6962701.1"/>
    </source>
</evidence>
<dbReference type="InterPro" id="IPR003960">
    <property type="entry name" value="ATPase_AAA_CS"/>
</dbReference>